<dbReference type="Proteomes" id="UP000054007">
    <property type="component" value="Unassembled WGS sequence"/>
</dbReference>
<keyword evidence="1" id="KW-1133">Transmembrane helix</keyword>
<evidence type="ECO:0000256" key="1">
    <source>
        <dbReference type="SAM" id="Phobius"/>
    </source>
</evidence>
<feature type="transmembrane region" description="Helical" evidence="1">
    <location>
        <begin position="143"/>
        <end position="164"/>
    </location>
</feature>
<sequence length="177" mass="20437">MSVTSSATSPRRTKDVTSLNVNDITPRTAIEQYWAARALTAEALLKARTDHHKEMRAMSYSEDMKRERERSNLMRANEDKLLRMEKLLWALFATIALLCLLVVYMGLRYNEPKPKHHHWLLPSHFTIPILSPFTSVVEHETSALGAKVIIPSVMVSALLFYAVYRHWIVAYLQRQKS</sequence>
<evidence type="ECO:0000313" key="2">
    <source>
        <dbReference type="EMBL" id="KIY71335.1"/>
    </source>
</evidence>
<organism evidence="2 3">
    <name type="scientific">Cylindrobasidium torrendii FP15055 ss-10</name>
    <dbReference type="NCBI Taxonomy" id="1314674"/>
    <lineage>
        <taxon>Eukaryota</taxon>
        <taxon>Fungi</taxon>
        <taxon>Dikarya</taxon>
        <taxon>Basidiomycota</taxon>
        <taxon>Agaricomycotina</taxon>
        <taxon>Agaricomycetes</taxon>
        <taxon>Agaricomycetidae</taxon>
        <taxon>Agaricales</taxon>
        <taxon>Marasmiineae</taxon>
        <taxon>Physalacriaceae</taxon>
        <taxon>Cylindrobasidium</taxon>
    </lineage>
</organism>
<gene>
    <name evidence="2" type="ORF">CYLTODRAFT_346084</name>
</gene>
<dbReference type="EMBL" id="KN880455">
    <property type="protein sequence ID" value="KIY71335.1"/>
    <property type="molecule type" value="Genomic_DNA"/>
</dbReference>
<keyword evidence="3" id="KW-1185">Reference proteome</keyword>
<feature type="transmembrane region" description="Helical" evidence="1">
    <location>
        <begin position="87"/>
        <end position="107"/>
    </location>
</feature>
<proteinExistence type="predicted"/>
<evidence type="ECO:0000313" key="3">
    <source>
        <dbReference type="Proteomes" id="UP000054007"/>
    </source>
</evidence>
<protein>
    <submittedName>
        <fullName evidence="2">Uncharacterized protein</fullName>
    </submittedName>
</protein>
<accession>A0A0D7BMA2</accession>
<dbReference type="AlphaFoldDB" id="A0A0D7BMA2"/>
<keyword evidence="1" id="KW-0472">Membrane</keyword>
<keyword evidence="1" id="KW-0812">Transmembrane</keyword>
<name>A0A0D7BMA2_9AGAR</name>
<reference evidence="2 3" key="1">
    <citation type="journal article" date="2015" name="Fungal Genet. Biol.">
        <title>Evolution of novel wood decay mechanisms in Agaricales revealed by the genome sequences of Fistulina hepatica and Cylindrobasidium torrendii.</title>
        <authorList>
            <person name="Floudas D."/>
            <person name="Held B.W."/>
            <person name="Riley R."/>
            <person name="Nagy L.G."/>
            <person name="Koehler G."/>
            <person name="Ransdell A.S."/>
            <person name="Younus H."/>
            <person name="Chow J."/>
            <person name="Chiniquy J."/>
            <person name="Lipzen A."/>
            <person name="Tritt A."/>
            <person name="Sun H."/>
            <person name="Haridas S."/>
            <person name="LaButti K."/>
            <person name="Ohm R.A."/>
            <person name="Kues U."/>
            <person name="Blanchette R.A."/>
            <person name="Grigoriev I.V."/>
            <person name="Minto R.E."/>
            <person name="Hibbett D.S."/>
        </authorList>
    </citation>
    <scope>NUCLEOTIDE SEQUENCE [LARGE SCALE GENOMIC DNA]</scope>
    <source>
        <strain evidence="2 3">FP15055 ss-10</strain>
    </source>
</reference>
<dbReference type="OrthoDB" id="3265172at2759"/>